<dbReference type="OrthoDB" id="9803878at2"/>
<evidence type="ECO:0000313" key="1">
    <source>
        <dbReference type="EMBL" id="RKF19173.1"/>
    </source>
</evidence>
<dbReference type="InterPro" id="IPR002514">
    <property type="entry name" value="Transposase_8"/>
</dbReference>
<name>A0A420EES3_9SPHN</name>
<dbReference type="EMBL" id="RAPF01000006">
    <property type="protein sequence ID" value="RKF19173.1"/>
    <property type="molecule type" value="Genomic_DNA"/>
</dbReference>
<dbReference type="InterPro" id="IPR009057">
    <property type="entry name" value="Homeodomain-like_sf"/>
</dbReference>
<protein>
    <recommendedName>
        <fullName evidence="3">Transposase</fullName>
    </recommendedName>
</protein>
<proteinExistence type="predicted"/>
<evidence type="ECO:0008006" key="3">
    <source>
        <dbReference type="Google" id="ProtNLM"/>
    </source>
</evidence>
<dbReference type="GO" id="GO:0003677">
    <property type="term" value="F:DNA binding"/>
    <property type="evidence" value="ECO:0007669"/>
    <property type="project" value="InterPro"/>
</dbReference>
<dbReference type="Pfam" id="PF01527">
    <property type="entry name" value="HTH_Tnp_1"/>
    <property type="match status" value="1"/>
</dbReference>
<dbReference type="GO" id="GO:0004803">
    <property type="term" value="F:transposase activity"/>
    <property type="evidence" value="ECO:0007669"/>
    <property type="project" value="InterPro"/>
</dbReference>
<accession>A0A420EES3</accession>
<dbReference type="SUPFAM" id="SSF46689">
    <property type="entry name" value="Homeodomain-like"/>
    <property type="match status" value="1"/>
</dbReference>
<dbReference type="Proteomes" id="UP000284395">
    <property type="component" value="Unassembled WGS sequence"/>
</dbReference>
<dbReference type="RefSeq" id="WP_120325116.1">
    <property type="nucleotide sequence ID" value="NZ_RAPF01000006.1"/>
</dbReference>
<dbReference type="Gene3D" id="1.10.10.60">
    <property type="entry name" value="Homeodomain-like"/>
    <property type="match status" value="1"/>
</dbReference>
<dbReference type="GO" id="GO:0006313">
    <property type="term" value="P:DNA transposition"/>
    <property type="evidence" value="ECO:0007669"/>
    <property type="project" value="InterPro"/>
</dbReference>
<keyword evidence="2" id="KW-1185">Reference proteome</keyword>
<gene>
    <name evidence="1" type="ORF">D6851_11885</name>
</gene>
<comment type="caution">
    <text evidence="1">The sequence shown here is derived from an EMBL/GenBank/DDBJ whole genome shotgun (WGS) entry which is preliminary data.</text>
</comment>
<reference evidence="1 2" key="1">
    <citation type="submission" date="2018-09" db="EMBL/GenBank/DDBJ databases">
        <title>Altererythrobacter spongiae sp. nov., isolated from a marine sponge.</title>
        <authorList>
            <person name="Zhuang L."/>
            <person name="Luo L."/>
        </authorList>
    </citation>
    <scope>NUCLEOTIDE SEQUENCE [LARGE SCALE GENOMIC DNA]</scope>
    <source>
        <strain evidence="1 2">HN-Y73</strain>
    </source>
</reference>
<organism evidence="1 2">
    <name type="scientific">Altericroceibacterium spongiae</name>
    <dbReference type="NCBI Taxonomy" id="2320269"/>
    <lineage>
        <taxon>Bacteria</taxon>
        <taxon>Pseudomonadati</taxon>
        <taxon>Pseudomonadota</taxon>
        <taxon>Alphaproteobacteria</taxon>
        <taxon>Sphingomonadales</taxon>
        <taxon>Erythrobacteraceae</taxon>
        <taxon>Altericroceibacterium</taxon>
    </lineage>
</organism>
<dbReference type="AlphaFoldDB" id="A0A420EES3"/>
<evidence type="ECO:0000313" key="2">
    <source>
        <dbReference type="Proteomes" id="UP000284395"/>
    </source>
</evidence>
<sequence length="90" mass="10376">MIKHSEEFQREAIRIVLTSGLPRKRVAADLGISLSTLTRWISLHRQENLSVSPDTDLALENERLRLESRVLWEEYPSWASAISHPFSVFS</sequence>